<dbReference type="PANTHER" id="PTHR23504:SF15">
    <property type="entry name" value="MAJOR FACILITATOR SUPERFAMILY (MFS) PROFILE DOMAIN-CONTAINING PROTEIN"/>
    <property type="match status" value="1"/>
</dbReference>
<evidence type="ECO:0000256" key="2">
    <source>
        <dbReference type="ARBA" id="ARBA00022448"/>
    </source>
</evidence>
<evidence type="ECO:0000313" key="9">
    <source>
        <dbReference type="EMBL" id="KAA6381180.1"/>
    </source>
</evidence>
<dbReference type="GO" id="GO:0016020">
    <property type="term" value="C:membrane"/>
    <property type="evidence" value="ECO:0007669"/>
    <property type="project" value="UniProtKB-SubCell"/>
</dbReference>
<organism evidence="9 10">
    <name type="scientific">Streblomastix strix</name>
    <dbReference type="NCBI Taxonomy" id="222440"/>
    <lineage>
        <taxon>Eukaryota</taxon>
        <taxon>Metamonada</taxon>
        <taxon>Preaxostyla</taxon>
        <taxon>Oxymonadida</taxon>
        <taxon>Streblomastigidae</taxon>
        <taxon>Streblomastix</taxon>
    </lineage>
</organism>
<keyword evidence="5 7" id="KW-0472">Membrane</keyword>
<evidence type="ECO:0000256" key="3">
    <source>
        <dbReference type="ARBA" id="ARBA00022692"/>
    </source>
</evidence>
<dbReference type="Gene3D" id="1.20.1250.20">
    <property type="entry name" value="MFS general substrate transporter like domains"/>
    <property type="match status" value="1"/>
</dbReference>
<reference evidence="9 10" key="1">
    <citation type="submission" date="2019-03" db="EMBL/GenBank/DDBJ databases">
        <title>Single cell metagenomics reveals metabolic interactions within the superorganism composed of flagellate Streblomastix strix and complex community of Bacteroidetes bacteria on its surface.</title>
        <authorList>
            <person name="Treitli S.C."/>
            <person name="Kolisko M."/>
            <person name="Husnik F."/>
            <person name="Keeling P."/>
            <person name="Hampl V."/>
        </authorList>
    </citation>
    <scope>NUCLEOTIDE SEQUENCE [LARGE SCALE GENOMIC DNA]</scope>
    <source>
        <strain evidence="9">ST1C</strain>
    </source>
</reference>
<feature type="region of interest" description="Disordered" evidence="6">
    <location>
        <begin position="433"/>
        <end position="453"/>
    </location>
</feature>
<feature type="transmembrane region" description="Helical" evidence="7">
    <location>
        <begin position="84"/>
        <end position="102"/>
    </location>
</feature>
<feature type="transmembrane region" description="Helical" evidence="7">
    <location>
        <begin position="337"/>
        <end position="360"/>
    </location>
</feature>
<evidence type="ECO:0000313" key="10">
    <source>
        <dbReference type="Proteomes" id="UP000324800"/>
    </source>
</evidence>
<keyword evidence="4 7" id="KW-1133">Transmembrane helix</keyword>
<dbReference type="PRINTS" id="PR01035">
    <property type="entry name" value="TCRTETA"/>
</dbReference>
<dbReference type="OrthoDB" id="10262656at2759"/>
<dbReference type="PANTHER" id="PTHR23504">
    <property type="entry name" value="MAJOR FACILITATOR SUPERFAMILY DOMAIN-CONTAINING PROTEIN 10"/>
    <property type="match status" value="1"/>
</dbReference>
<evidence type="ECO:0000256" key="5">
    <source>
        <dbReference type="ARBA" id="ARBA00023136"/>
    </source>
</evidence>
<dbReference type="InterPro" id="IPR001958">
    <property type="entry name" value="Tet-R_TetA/multi-R_MdtG-like"/>
</dbReference>
<dbReference type="CDD" id="cd17330">
    <property type="entry name" value="MFS_SLC46_TetA_like"/>
    <property type="match status" value="1"/>
</dbReference>
<dbReference type="SUPFAM" id="SSF103473">
    <property type="entry name" value="MFS general substrate transporter"/>
    <property type="match status" value="1"/>
</dbReference>
<comment type="subcellular location">
    <subcellularLocation>
        <location evidence="1">Membrane</location>
        <topology evidence="1">Multi-pass membrane protein</topology>
    </subcellularLocation>
</comment>
<feature type="non-terminal residue" evidence="9">
    <location>
        <position position="470"/>
    </location>
</feature>
<keyword evidence="2" id="KW-0813">Transport</keyword>
<dbReference type="GO" id="GO:0022857">
    <property type="term" value="F:transmembrane transporter activity"/>
    <property type="evidence" value="ECO:0007669"/>
    <property type="project" value="InterPro"/>
</dbReference>
<keyword evidence="3 7" id="KW-0812">Transmembrane</keyword>
<accession>A0A5J4VF38</accession>
<dbReference type="EMBL" id="SNRW01007478">
    <property type="protein sequence ID" value="KAA6381180.1"/>
    <property type="molecule type" value="Genomic_DNA"/>
</dbReference>
<feature type="transmembrane region" description="Helical" evidence="7">
    <location>
        <begin position="303"/>
        <end position="325"/>
    </location>
</feature>
<feature type="transmembrane region" description="Helical" evidence="7">
    <location>
        <begin position="170"/>
        <end position="192"/>
    </location>
</feature>
<dbReference type="PROSITE" id="PS50850">
    <property type="entry name" value="MFS"/>
    <property type="match status" value="1"/>
</dbReference>
<feature type="transmembrane region" description="Helical" evidence="7">
    <location>
        <begin position="143"/>
        <end position="164"/>
    </location>
</feature>
<comment type="caution">
    <text evidence="9">The sequence shown here is derived from an EMBL/GenBank/DDBJ whole genome shotgun (WGS) entry which is preliminary data.</text>
</comment>
<evidence type="ECO:0000259" key="8">
    <source>
        <dbReference type="PROSITE" id="PS50850"/>
    </source>
</evidence>
<feature type="transmembrane region" description="Helical" evidence="7">
    <location>
        <begin position="245"/>
        <end position="267"/>
    </location>
</feature>
<feature type="transmembrane region" description="Helical" evidence="7">
    <location>
        <begin position="212"/>
        <end position="233"/>
    </location>
</feature>
<dbReference type="InterPro" id="IPR020846">
    <property type="entry name" value="MFS_dom"/>
</dbReference>
<evidence type="ECO:0000256" key="7">
    <source>
        <dbReference type="SAM" id="Phobius"/>
    </source>
</evidence>
<sequence>MPFKDVMKKIGAAFYSNRMQLVMIYALISATVPFGLLNPILPAYIRQIGGGNLEYGITLTMYSVTQFIGTLFVGTISDYVGRKLTLIICNIGIGAFNFALGFTTNIPLLIICRMGTGLFASMSTICMAFTADTTPPGSKRTMWFGWFGACLALGIIIGPIIGGVLADYRIIVPCSVSGGMVVVSLFLVVFVVRESLPKEKRKKVPFLKQFKFLLVMLNYFTSTAQFAGFQTLLPPICLDRYQYPAKMIGFITMCFGIGMAVVQLILFPIIVSRVGERRPLVFGAIFASVMMSLIALIHSKILLWIFALFFGIGQAFVVPTSTSIFSYFGSGKIKGTVLSMGQCISVAARAIAPVTLSWLYDINEQLPFYVVSGLTVAGASGLLCVQLDGEKEAILKKREDRQNRKKLKMEKKQIEQKKKGQLVNEEEGVKLIQNGSKLRNNDDSDNQGFTIPIQEKDKVNNEISISSDNS</sequence>
<evidence type="ECO:0000256" key="1">
    <source>
        <dbReference type="ARBA" id="ARBA00004141"/>
    </source>
</evidence>
<dbReference type="Proteomes" id="UP000324800">
    <property type="component" value="Unassembled WGS sequence"/>
</dbReference>
<feature type="transmembrane region" description="Helical" evidence="7">
    <location>
        <begin position="108"/>
        <end position="131"/>
    </location>
</feature>
<feature type="domain" description="Major facilitator superfamily (MFS) profile" evidence="8">
    <location>
        <begin position="19"/>
        <end position="390"/>
    </location>
</feature>
<dbReference type="Pfam" id="PF07690">
    <property type="entry name" value="MFS_1"/>
    <property type="match status" value="1"/>
</dbReference>
<feature type="transmembrane region" description="Helical" evidence="7">
    <location>
        <begin position="57"/>
        <end position="77"/>
    </location>
</feature>
<dbReference type="InterPro" id="IPR036259">
    <property type="entry name" value="MFS_trans_sf"/>
</dbReference>
<protein>
    <submittedName>
        <fullName evidence="9">Putative tetracycline resistance MFS efflux pump</fullName>
    </submittedName>
</protein>
<feature type="transmembrane region" description="Helical" evidence="7">
    <location>
        <begin position="279"/>
        <end position="297"/>
    </location>
</feature>
<dbReference type="AlphaFoldDB" id="A0A5J4VF38"/>
<gene>
    <name evidence="9" type="ORF">EZS28_023294</name>
</gene>
<proteinExistence type="predicted"/>
<feature type="transmembrane region" description="Helical" evidence="7">
    <location>
        <begin position="21"/>
        <end position="45"/>
    </location>
</feature>
<feature type="transmembrane region" description="Helical" evidence="7">
    <location>
        <begin position="366"/>
        <end position="387"/>
    </location>
</feature>
<evidence type="ECO:0000256" key="6">
    <source>
        <dbReference type="SAM" id="MobiDB-lite"/>
    </source>
</evidence>
<dbReference type="InterPro" id="IPR011701">
    <property type="entry name" value="MFS"/>
</dbReference>
<evidence type="ECO:0000256" key="4">
    <source>
        <dbReference type="ARBA" id="ARBA00022989"/>
    </source>
</evidence>
<name>A0A5J4VF38_9EUKA</name>